<dbReference type="SMART" id="SM00387">
    <property type="entry name" value="HATPase_c"/>
    <property type="match status" value="1"/>
</dbReference>
<dbReference type="InterPro" id="IPR003594">
    <property type="entry name" value="HATPase_dom"/>
</dbReference>
<evidence type="ECO:0000313" key="8">
    <source>
        <dbReference type="EMBL" id="MCW8335582.1"/>
    </source>
</evidence>
<evidence type="ECO:0000256" key="2">
    <source>
        <dbReference type="ARBA" id="ARBA00012438"/>
    </source>
</evidence>
<comment type="catalytic activity">
    <reaction evidence="1">
        <text>ATP + protein L-histidine = ADP + protein N-phospho-L-histidine.</text>
        <dbReference type="EC" id="2.7.13.3"/>
    </reaction>
</comment>
<dbReference type="InterPro" id="IPR004358">
    <property type="entry name" value="Sig_transdc_His_kin-like_C"/>
</dbReference>
<feature type="domain" description="Histidine kinase" evidence="7">
    <location>
        <begin position="250"/>
        <end position="467"/>
    </location>
</feature>
<dbReference type="Pfam" id="PF02518">
    <property type="entry name" value="HATPase_c"/>
    <property type="match status" value="1"/>
</dbReference>
<dbReference type="InterPro" id="IPR036097">
    <property type="entry name" value="HisK_dim/P_sf"/>
</dbReference>
<feature type="transmembrane region" description="Helical" evidence="6">
    <location>
        <begin position="164"/>
        <end position="186"/>
    </location>
</feature>
<evidence type="ECO:0000259" key="7">
    <source>
        <dbReference type="PROSITE" id="PS50109"/>
    </source>
</evidence>
<name>A0A9X3CGQ7_9VIBR</name>
<evidence type="ECO:0000313" key="9">
    <source>
        <dbReference type="Proteomes" id="UP001155586"/>
    </source>
</evidence>
<comment type="caution">
    <text evidence="8">The sequence shown here is derived from an EMBL/GenBank/DDBJ whole genome shotgun (WGS) entry which is preliminary data.</text>
</comment>
<dbReference type="SUPFAM" id="SSF55874">
    <property type="entry name" value="ATPase domain of HSP90 chaperone/DNA topoisomerase II/histidine kinase"/>
    <property type="match status" value="1"/>
</dbReference>
<dbReference type="PANTHER" id="PTHR43547">
    <property type="entry name" value="TWO-COMPONENT HISTIDINE KINASE"/>
    <property type="match status" value="1"/>
</dbReference>
<dbReference type="PANTHER" id="PTHR43547:SF2">
    <property type="entry name" value="HYBRID SIGNAL TRANSDUCTION HISTIDINE KINASE C"/>
    <property type="match status" value="1"/>
</dbReference>
<dbReference type="InterPro" id="IPR036890">
    <property type="entry name" value="HATPase_C_sf"/>
</dbReference>
<protein>
    <recommendedName>
        <fullName evidence="2">histidine kinase</fullName>
        <ecNumber evidence="2">2.7.13.3</ecNumber>
    </recommendedName>
</protein>
<dbReference type="GO" id="GO:0005886">
    <property type="term" value="C:plasma membrane"/>
    <property type="evidence" value="ECO:0007669"/>
    <property type="project" value="UniProtKB-ARBA"/>
</dbReference>
<evidence type="ECO:0000256" key="3">
    <source>
        <dbReference type="ARBA" id="ARBA00022553"/>
    </source>
</evidence>
<dbReference type="GO" id="GO:0000155">
    <property type="term" value="F:phosphorelay sensor kinase activity"/>
    <property type="evidence" value="ECO:0007669"/>
    <property type="project" value="InterPro"/>
</dbReference>
<accession>A0A9X3CGQ7</accession>
<evidence type="ECO:0000256" key="5">
    <source>
        <dbReference type="ARBA" id="ARBA00022777"/>
    </source>
</evidence>
<keyword evidence="4" id="KW-0808">Transferase</keyword>
<dbReference type="SUPFAM" id="SSF47384">
    <property type="entry name" value="Homodimeric domain of signal transducing histidine kinase"/>
    <property type="match status" value="1"/>
</dbReference>
<evidence type="ECO:0000256" key="4">
    <source>
        <dbReference type="ARBA" id="ARBA00022679"/>
    </source>
</evidence>
<keyword evidence="9" id="KW-1185">Reference proteome</keyword>
<reference evidence="8" key="1">
    <citation type="submission" date="2022-02" db="EMBL/GenBank/DDBJ databases">
        <title>Vibrio sp. nov., a new bacterium isolated from Bohai sea, China.</title>
        <authorList>
            <person name="Yuan Y."/>
        </authorList>
    </citation>
    <scope>NUCLEOTIDE SEQUENCE</scope>
    <source>
        <strain evidence="8">DBSS07</strain>
    </source>
</reference>
<gene>
    <name evidence="8" type="ORF">MD483_17365</name>
</gene>
<sequence>MSSNLAIDAALKKTQRALLCRFMAVLLVCLLVIEAVVGGFFFYDLYQTEKKLMNSMATEYQRILTYDSAQRLEHVLVANPLRLTENNVAAFSVDKAGSGDVIFVSGDDNIPAQNDLATYVANNKSWFQAFIISPYMAIKLTGEQQDFWLVLDNQARYNIALKQWLLTLYALLMLVVVTGICTYIIIGRTISPLITLGSLLERLRAGELDLDTPSAAPLSTQGLGLIRDSVHQAIGRLQHVTTTLNTTVDAIAHDIRTPLSRITLASQQALMYEPSPNKPKVLESALADCSEHAAQASNMLTALMKLNDELIGKRAAQSIDTDVRDIMNTVVSWYEDVADEKGVSLAVGNTTDRLIQSDPDKLTQVLVNLVDNAIKYTEAGGRVVLESVIGGNNQLEIRVIDNGIGIAPEYQDLVFERLYRVDTSRSNVSGYGLGLSLAAAMVSSLGGTISVESQRNQGSVFMLTLPR</sequence>
<organism evidence="8 9">
    <name type="scientific">Vibrio paucivorans</name>
    <dbReference type="NCBI Taxonomy" id="2829489"/>
    <lineage>
        <taxon>Bacteria</taxon>
        <taxon>Pseudomonadati</taxon>
        <taxon>Pseudomonadota</taxon>
        <taxon>Gammaproteobacteria</taxon>
        <taxon>Vibrionales</taxon>
        <taxon>Vibrionaceae</taxon>
        <taxon>Vibrio</taxon>
    </lineage>
</organism>
<evidence type="ECO:0000256" key="6">
    <source>
        <dbReference type="SAM" id="Phobius"/>
    </source>
</evidence>
<dbReference type="InterPro" id="IPR005467">
    <property type="entry name" value="His_kinase_dom"/>
</dbReference>
<dbReference type="CDD" id="cd00075">
    <property type="entry name" value="HATPase"/>
    <property type="match status" value="1"/>
</dbReference>
<proteinExistence type="predicted"/>
<keyword evidence="6" id="KW-1133">Transmembrane helix</keyword>
<keyword evidence="3" id="KW-0597">Phosphoprotein</keyword>
<keyword evidence="6" id="KW-0472">Membrane</keyword>
<dbReference type="RefSeq" id="WP_265688720.1">
    <property type="nucleotide sequence ID" value="NZ_JAKRRX010000124.1"/>
</dbReference>
<keyword evidence="5 8" id="KW-0418">Kinase</keyword>
<dbReference type="Gene3D" id="1.10.287.130">
    <property type="match status" value="1"/>
</dbReference>
<dbReference type="EC" id="2.7.13.3" evidence="2"/>
<dbReference type="PROSITE" id="PS50109">
    <property type="entry name" value="HIS_KIN"/>
    <property type="match status" value="1"/>
</dbReference>
<keyword evidence="6" id="KW-0812">Transmembrane</keyword>
<dbReference type="Gene3D" id="3.30.565.10">
    <property type="entry name" value="Histidine kinase-like ATPase, C-terminal domain"/>
    <property type="match status" value="1"/>
</dbReference>
<dbReference type="AlphaFoldDB" id="A0A9X3CGQ7"/>
<dbReference type="Proteomes" id="UP001155586">
    <property type="component" value="Unassembled WGS sequence"/>
</dbReference>
<dbReference type="EMBL" id="JAKRRX010000124">
    <property type="protein sequence ID" value="MCW8335582.1"/>
    <property type="molecule type" value="Genomic_DNA"/>
</dbReference>
<evidence type="ECO:0000256" key="1">
    <source>
        <dbReference type="ARBA" id="ARBA00000085"/>
    </source>
</evidence>
<dbReference type="PRINTS" id="PR00344">
    <property type="entry name" value="BCTRLSENSOR"/>
</dbReference>
<dbReference type="FunFam" id="3.30.565.10:FF:000006">
    <property type="entry name" value="Sensor histidine kinase WalK"/>
    <property type="match status" value="1"/>
</dbReference>
<feature type="transmembrane region" description="Helical" evidence="6">
    <location>
        <begin position="22"/>
        <end position="46"/>
    </location>
</feature>